<organism evidence="9 10">
    <name type="scientific">Methylobacterium cerastii</name>
    <dbReference type="NCBI Taxonomy" id="932741"/>
    <lineage>
        <taxon>Bacteria</taxon>
        <taxon>Pseudomonadati</taxon>
        <taxon>Pseudomonadota</taxon>
        <taxon>Alphaproteobacteria</taxon>
        <taxon>Hyphomicrobiales</taxon>
        <taxon>Methylobacteriaceae</taxon>
        <taxon>Methylobacterium</taxon>
    </lineage>
</organism>
<comment type="subcellular location">
    <subcellularLocation>
        <location evidence="1 7">Cell membrane</location>
        <topology evidence="1 7">Multi-pass membrane protein</topology>
    </subcellularLocation>
</comment>
<dbReference type="InterPro" id="IPR000515">
    <property type="entry name" value="MetI-like"/>
</dbReference>
<evidence type="ECO:0000256" key="1">
    <source>
        <dbReference type="ARBA" id="ARBA00004651"/>
    </source>
</evidence>
<dbReference type="InterPro" id="IPR035906">
    <property type="entry name" value="MetI-like_sf"/>
</dbReference>
<evidence type="ECO:0000313" key="9">
    <source>
        <dbReference type="EMBL" id="GJD44508.1"/>
    </source>
</evidence>
<dbReference type="RefSeq" id="WP_147828394.1">
    <property type="nucleotide sequence ID" value="NZ_BPQG01000034.1"/>
</dbReference>
<feature type="transmembrane region" description="Helical" evidence="7">
    <location>
        <begin position="263"/>
        <end position="283"/>
    </location>
</feature>
<dbReference type="Proteomes" id="UP001055117">
    <property type="component" value="Unassembled WGS sequence"/>
</dbReference>
<feature type="domain" description="ABC transmembrane type-1" evidence="8">
    <location>
        <begin position="102"/>
        <end position="282"/>
    </location>
</feature>
<reference evidence="9 10" key="1">
    <citation type="journal article" date="2021" name="Front. Microbiol.">
        <title>Comprehensive Comparative Genomics and Phenotyping of Methylobacterium Species.</title>
        <authorList>
            <person name="Alessa O."/>
            <person name="Ogura Y."/>
            <person name="Fujitani Y."/>
            <person name="Takami H."/>
            <person name="Hayashi T."/>
            <person name="Sahin N."/>
            <person name="Tani A."/>
        </authorList>
    </citation>
    <scope>NUCLEOTIDE SEQUENCE [LARGE SCALE GENOMIC DNA]</scope>
    <source>
        <strain evidence="9 10">DSM 23679</strain>
    </source>
</reference>
<dbReference type="PROSITE" id="PS50928">
    <property type="entry name" value="ABC_TM1"/>
    <property type="match status" value="1"/>
</dbReference>
<feature type="transmembrane region" description="Helical" evidence="7">
    <location>
        <begin position="109"/>
        <end position="131"/>
    </location>
</feature>
<accession>A0ABQ4QGZ6</accession>
<proteinExistence type="inferred from homology"/>
<evidence type="ECO:0000256" key="7">
    <source>
        <dbReference type="RuleBase" id="RU363032"/>
    </source>
</evidence>
<comment type="caution">
    <text evidence="9">The sequence shown here is derived from an EMBL/GenBank/DDBJ whole genome shotgun (WGS) entry which is preliminary data.</text>
</comment>
<dbReference type="CDD" id="cd06261">
    <property type="entry name" value="TM_PBP2"/>
    <property type="match status" value="1"/>
</dbReference>
<dbReference type="PANTHER" id="PTHR30151">
    <property type="entry name" value="ALKANE SULFONATE ABC TRANSPORTER-RELATED, MEMBRANE SUBUNIT"/>
    <property type="match status" value="1"/>
</dbReference>
<name>A0ABQ4QGZ6_9HYPH</name>
<feature type="transmembrane region" description="Helical" evidence="7">
    <location>
        <begin position="168"/>
        <end position="187"/>
    </location>
</feature>
<dbReference type="Gene3D" id="1.10.3720.10">
    <property type="entry name" value="MetI-like"/>
    <property type="match status" value="1"/>
</dbReference>
<dbReference type="EMBL" id="BPQG01000034">
    <property type="protein sequence ID" value="GJD44508.1"/>
    <property type="molecule type" value="Genomic_DNA"/>
</dbReference>
<protein>
    <recommendedName>
        <fullName evidence="8">ABC transmembrane type-1 domain-containing protein</fullName>
    </recommendedName>
</protein>
<keyword evidence="6 7" id="KW-0472">Membrane</keyword>
<keyword evidence="3" id="KW-1003">Cell membrane</keyword>
<evidence type="ECO:0000256" key="3">
    <source>
        <dbReference type="ARBA" id="ARBA00022475"/>
    </source>
</evidence>
<dbReference type="PANTHER" id="PTHR30151:SF0">
    <property type="entry name" value="ABC TRANSPORTER PERMEASE PROTEIN MJ0413-RELATED"/>
    <property type="match status" value="1"/>
</dbReference>
<evidence type="ECO:0000256" key="6">
    <source>
        <dbReference type="ARBA" id="ARBA00023136"/>
    </source>
</evidence>
<evidence type="ECO:0000256" key="5">
    <source>
        <dbReference type="ARBA" id="ARBA00022989"/>
    </source>
</evidence>
<feature type="transmembrane region" description="Helical" evidence="7">
    <location>
        <begin position="42"/>
        <end position="62"/>
    </location>
</feature>
<keyword evidence="10" id="KW-1185">Reference proteome</keyword>
<feature type="transmembrane region" description="Helical" evidence="7">
    <location>
        <begin position="143"/>
        <end position="162"/>
    </location>
</feature>
<gene>
    <name evidence="9" type="ORF">AFCDBAGC_2375</name>
</gene>
<dbReference type="Pfam" id="PF00528">
    <property type="entry name" value="BPD_transp_1"/>
    <property type="match status" value="1"/>
</dbReference>
<sequence length="297" mass="31311">MSATTATEADVAAAGDAALPLSRTGEGTRVPRRRTKDILQRIKGAALALALPLALALVWHLATVGKPYSLIPPPAEVWTEMRDLAVGGVNDDAFSGTLWTHLAASLARVFGGFALAAAAALPLGLLIGRVPLMRALLDPTFQILRPVPVTAWLPLAMILFGLGPRSAYFLVFLGAFYPILVNTIFGVRAVEPRLFEAAAMLGCTGPAQFARVVLPAALPSIFSGLRLGLGFAWVVIVVGEMTGVQTGLGAIIMEARQLSRTEIVICGMVVIGVAGFISDRIVMEIGRRLLSWSPAHG</sequence>
<comment type="similarity">
    <text evidence="7">Belongs to the binding-protein-dependent transport system permease family.</text>
</comment>
<feature type="transmembrane region" description="Helical" evidence="7">
    <location>
        <begin position="230"/>
        <end position="251"/>
    </location>
</feature>
<evidence type="ECO:0000259" key="8">
    <source>
        <dbReference type="PROSITE" id="PS50928"/>
    </source>
</evidence>
<keyword evidence="5 7" id="KW-1133">Transmembrane helix</keyword>
<dbReference type="SUPFAM" id="SSF161098">
    <property type="entry name" value="MetI-like"/>
    <property type="match status" value="1"/>
</dbReference>
<evidence type="ECO:0000256" key="4">
    <source>
        <dbReference type="ARBA" id="ARBA00022692"/>
    </source>
</evidence>
<evidence type="ECO:0000313" key="10">
    <source>
        <dbReference type="Proteomes" id="UP001055117"/>
    </source>
</evidence>
<keyword evidence="2 7" id="KW-0813">Transport</keyword>
<evidence type="ECO:0000256" key="2">
    <source>
        <dbReference type="ARBA" id="ARBA00022448"/>
    </source>
</evidence>
<keyword evidence="4 7" id="KW-0812">Transmembrane</keyword>
<feature type="transmembrane region" description="Helical" evidence="7">
    <location>
        <begin position="194"/>
        <end position="218"/>
    </location>
</feature>